<reference evidence="2" key="1">
    <citation type="submission" date="2023-07" db="EMBL/GenBank/DDBJ databases">
        <authorList>
            <person name="Yue Y."/>
        </authorList>
    </citation>
    <scope>NUCLEOTIDE SEQUENCE [LARGE SCALE GENOMIC DNA]</scope>
    <source>
        <strain evidence="2">D23</strain>
    </source>
</reference>
<proteinExistence type="predicted"/>
<dbReference type="Proteomes" id="UP001198901">
    <property type="component" value="Unassembled WGS sequence"/>
</dbReference>
<sequence>MLFANKIQKVSFSSNEYRLITEKSDTIFVSVDISANEKSVEMRLDNKEYVVTFDRIAENITVQNNTDNTIITYTELEGETKDIGKPLSVATTTLFYDEENSGNDYDTNYQKSNNLTLWCFRFRKSKCNNALQTITDYCGDEPSSIGGTDCGCLWGDFYCVCVTDFEC</sequence>
<accession>A0ABS7XT76</accession>
<comment type="caution">
    <text evidence="1">The sequence shown here is derived from an EMBL/GenBank/DDBJ whole genome shotgun (WGS) entry which is preliminary data.</text>
</comment>
<organism evidence="1 2">
    <name type="scientific">Winogradskyella alexanderae</name>
    <dbReference type="NCBI Taxonomy" id="2877123"/>
    <lineage>
        <taxon>Bacteria</taxon>
        <taxon>Pseudomonadati</taxon>
        <taxon>Bacteroidota</taxon>
        <taxon>Flavobacteriia</taxon>
        <taxon>Flavobacteriales</taxon>
        <taxon>Flavobacteriaceae</taxon>
        <taxon>Winogradskyella</taxon>
    </lineage>
</organism>
<gene>
    <name evidence="1" type="ORF">LBU54_10390</name>
</gene>
<dbReference type="RefSeq" id="WP_224529096.1">
    <property type="nucleotide sequence ID" value="NZ_JAIUJR010000006.1"/>
</dbReference>
<dbReference type="EMBL" id="JAIUJR010000006">
    <property type="protein sequence ID" value="MCA0132990.1"/>
    <property type="molecule type" value="Genomic_DNA"/>
</dbReference>
<name>A0ABS7XT76_9FLAO</name>
<keyword evidence="2" id="KW-1185">Reference proteome</keyword>
<evidence type="ECO:0000313" key="2">
    <source>
        <dbReference type="Proteomes" id="UP001198901"/>
    </source>
</evidence>
<evidence type="ECO:0000313" key="1">
    <source>
        <dbReference type="EMBL" id="MCA0132990.1"/>
    </source>
</evidence>
<protein>
    <submittedName>
        <fullName evidence="1">Uncharacterized protein</fullName>
    </submittedName>
</protein>